<sequence>MLMLVRRYDEPAQAETEPGEAGSVRPLKFRAWGSTYLVTEVLHYWSEDRQWWKPGASADPRPIWFWRVRAVGTRQATVVLREDAGTWTVVGIED</sequence>
<feature type="domain" description="DUF6504" evidence="2">
    <location>
        <begin position="6"/>
        <end position="93"/>
    </location>
</feature>
<accession>A0ABP6FWP9</accession>
<comment type="caution">
    <text evidence="3">The sequence shown here is derived from an EMBL/GenBank/DDBJ whole genome shotgun (WGS) entry which is preliminary data.</text>
</comment>
<evidence type="ECO:0000259" key="2">
    <source>
        <dbReference type="Pfam" id="PF20114"/>
    </source>
</evidence>
<keyword evidence="4" id="KW-1185">Reference proteome</keyword>
<feature type="region of interest" description="Disordered" evidence="1">
    <location>
        <begin position="1"/>
        <end position="22"/>
    </location>
</feature>
<feature type="compositionally biased region" description="Basic and acidic residues" evidence="1">
    <location>
        <begin position="1"/>
        <end position="10"/>
    </location>
</feature>
<reference evidence="4" key="1">
    <citation type="journal article" date="2019" name="Int. J. Syst. Evol. Microbiol.">
        <title>The Global Catalogue of Microorganisms (GCM) 10K type strain sequencing project: providing services to taxonomists for standard genome sequencing and annotation.</title>
        <authorList>
            <consortium name="The Broad Institute Genomics Platform"/>
            <consortium name="The Broad Institute Genome Sequencing Center for Infectious Disease"/>
            <person name="Wu L."/>
            <person name="Ma J."/>
        </authorList>
    </citation>
    <scope>NUCLEOTIDE SEQUENCE [LARGE SCALE GENOMIC DNA]</scope>
    <source>
        <strain evidence="4">JCM 6835</strain>
    </source>
</reference>
<dbReference type="Proteomes" id="UP001501666">
    <property type="component" value="Unassembled WGS sequence"/>
</dbReference>
<proteinExistence type="predicted"/>
<dbReference type="InterPro" id="IPR045443">
    <property type="entry name" value="DUF6504"/>
</dbReference>
<dbReference type="RefSeq" id="WP_346157893.1">
    <property type="nucleotide sequence ID" value="NZ_BAAATE010000066.1"/>
</dbReference>
<evidence type="ECO:0000313" key="4">
    <source>
        <dbReference type="Proteomes" id="UP001501666"/>
    </source>
</evidence>
<name>A0ABP6FWP9_9ACTN</name>
<evidence type="ECO:0000256" key="1">
    <source>
        <dbReference type="SAM" id="MobiDB-lite"/>
    </source>
</evidence>
<dbReference type="EMBL" id="BAAATE010000066">
    <property type="protein sequence ID" value="GAA2701277.1"/>
    <property type="molecule type" value="Genomic_DNA"/>
</dbReference>
<evidence type="ECO:0000313" key="3">
    <source>
        <dbReference type="EMBL" id="GAA2701277.1"/>
    </source>
</evidence>
<gene>
    <name evidence="3" type="ORF">GCM10010412_098910</name>
</gene>
<organism evidence="3 4">
    <name type="scientific">Nonomuraea recticatena</name>
    <dbReference type="NCBI Taxonomy" id="46178"/>
    <lineage>
        <taxon>Bacteria</taxon>
        <taxon>Bacillati</taxon>
        <taxon>Actinomycetota</taxon>
        <taxon>Actinomycetes</taxon>
        <taxon>Streptosporangiales</taxon>
        <taxon>Streptosporangiaceae</taxon>
        <taxon>Nonomuraea</taxon>
    </lineage>
</organism>
<protein>
    <recommendedName>
        <fullName evidence="2">DUF6504 domain-containing protein</fullName>
    </recommendedName>
</protein>
<dbReference type="Pfam" id="PF20114">
    <property type="entry name" value="DUF6504"/>
    <property type="match status" value="1"/>
</dbReference>